<dbReference type="AlphaFoldDB" id="C1A3I2"/>
<dbReference type="Pfam" id="PF00759">
    <property type="entry name" value="Glyco_hydro_9"/>
    <property type="match status" value="1"/>
</dbReference>
<evidence type="ECO:0000256" key="1">
    <source>
        <dbReference type="ARBA" id="ARBA00023277"/>
    </source>
</evidence>
<reference evidence="5" key="1">
    <citation type="submission" date="2006-03" db="EMBL/GenBank/DDBJ databases">
        <title>Complete genome sequence of Gemmatimonas aurantiaca T-27 that represents a novel phylum Gemmatimonadetes.</title>
        <authorList>
            <person name="Takasaki K."/>
            <person name="Ichikawa N."/>
            <person name="Miura H."/>
            <person name="Matsushita S."/>
            <person name="Watanabe Y."/>
            <person name="Oguchi A."/>
            <person name="Ankai A."/>
            <person name="Yashiro I."/>
            <person name="Takahashi M."/>
            <person name="Terui Y."/>
            <person name="Fukui S."/>
            <person name="Yokoyama H."/>
            <person name="Tanikawa S."/>
            <person name="Hanada S."/>
            <person name="Kamagata Y."/>
            <person name="Fujita N."/>
        </authorList>
    </citation>
    <scope>NUCLEOTIDE SEQUENCE [LARGE SCALE GENOMIC DNA]</scope>
    <source>
        <strain evidence="5">T-27 / DSM 14586 / JCM 11422 / NBRC 100505</strain>
    </source>
</reference>
<dbReference type="SUPFAM" id="SSF48208">
    <property type="entry name" value="Six-hairpin glycosidases"/>
    <property type="match status" value="1"/>
</dbReference>
<dbReference type="GO" id="GO:0000272">
    <property type="term" value="P:polysaccharide catabolic process"/>
    <property type="evidence" value="ECO:0007669"/>
    <property type="project" value="UniProtKB-KW"/>
</dbReference>
<dbReference type="Gene3D" id="2.60.40.10">
    <property type="entry name" value="Immunoglobulins"/>
    <property type="match status" value="1"/>
</dbReference>
<dbReference type="InterPro" id="IPR008928">
    <property type="entry name" value="6-hairpin_glycosidase_sf"/>
</dbReference>
<accession>C1A3I2</accession>
<dbReference type="InterPro" id="IPR013783">
    <property type="entry name" value="Ig-like_fold"/>
</dbReference>
<keyword evidence="4" id="KW-0326">Glycosidase</keyword>
<dbReference type="HOGENOM" id="CLU_014045_0_0_0"/>
<evidence type="ECO:0000313" key="4">
    <source>
        <dbReference type="EMBL" id="BAH37059.1"/>
    </source>
</evidence>
<organism evidence="4 5">
    <name type="scientific">Gemmatimonas aurantiaca (strain DSM 14586 / JCM 11422 / NBRC 100505 / T-27)</name>
    <dbReference type="NCBI Taxonomy" id="379066"/>
    <lineage>
        <taxon>Bacteria</taxon>
        <taxon>Pseudomonadati</taxon>
        <taxon>Gemmatimonadota</taxon>
        <taxon>Gemmatimonadia</taxon>
        <taxon>Gemmatimonadales</taxon>
        <taxon>Gemmatimonadaceae</taxon>
        <taxon>Gemmatimonas</taxon>
    </lineage>
</organism>
<dbReference type="KEGG" id="gau:GAU_0017"/>
<evidence type="ECO:0000259" key="3">
    <source>
        <dbReference type="Pfam" id="PF00759"/>
    </source>
</evidence>
<dbReference type="InterPro" id="IPR001701">
    <property type="entry name" value="Glyco_hydro_9"/>
</dbReference>
<evidence type="ECO:0000313" key="5">
    <source>
        <dbReference type="Proteomes" id="UP000002209"/>
    </source>
</evidence>
<dbReference type="CDD" id="cd02850">
    <property type="entry name" value="E_set_Cellulase_N"/>
    <property type="match status" value="1"/>
</dbReference>
<name>C1A3I2_GEMAT</name>
<keyword evidence="4" id="KW-0378">Hydrolase</keyword>
<dbReference type="GO" id="GO:0008810">
    <property type="term" value="F:cellulase activity"/>
    <property type="evidence" value="ECO:0007669"/>
    <property type="project" value="InterPro"/>
</dbReference>
<keyword evidence="1" id="KW-0119">Carbohydrate metabolism</keyword>
<dbReference type="STRING" id="379066.GAU_0017"/>
<evidence type="ECO:0000256" key="2">
    <source>
        <dbReference type="ARBA" id="ARBA00023326"/>
    </source>
</evidence>
<dbReference type="EMBL" id="AP009153">
    <property type="protein sequence ID" value="BAH37059.1"/>
    <property type="molecule type" value="Genomic_DNA"/>
</dbReference>
<dbReference type="Gene3D" id="1.50.10.10">
    <property type="match status" value="1"/>
</dbReference>
<keyword evidence="2" id="KW-0624">Polysaccharide degradation</keyword>
<dbReference type="InterPro" id="IPR004197">
    <property type="entry name" value="Cellulase_Ig-like"/>
</dbReference>
<keyword evidence="5" id="KW-1185">Reference proteome</keyword>
<dbReference type="EC" id="3.2.1.-" evidence="4"/>
<proteinExistence type="predicted"/>
<feature type="domain" description="Glycoside hydrolase family 9" evidence="3">
    <location>
        <begin position="315"/>
        <end position="731"/>
    </location>
</feature>
<dbReference type="CAZy" id="GH9">
    <property type="family name" value="Glycoside Hydrolase Family 9"/>
</dbReference>
<dbReference type="eggNOG" id="COG0726">
    <property type="taxonomic scope" value="Bacteria"/>
</dbReference>
<gene>
    <name evidence="4" type="ordered locus">GAU_0017</name>
</gene>
<dbReference type="InterPro" id="IPR012341">
    <property type="entry name" value="6hp_glycosidase-like_sf"/>
</dbReference>
<protein>
    <submittedName>
        <fullName evidence="4">Putative glycosidase</fullName>
        <ecNumber evidence="4">3.2.1.-</ecNumber>
    </submittedName>
</protein>
<sequence length="883" mass="98177">MVAALAGDVVRAQSTAPPRALLPIEFPNSAEYGWMAKPVHASRVLDDLTQPANWKFSGAGTISFPETPRLGDMRALRVEMQLHRPPNLPERMRLPAVNLRRAVANEDWSGYNRIVIWIKPDFAGVPVLPLQLVMHNAGAVKVPDRYGREGTHFVTLAQQGWQQIIWEIEPLARDRVTLFEIGYFVNRMIANPDDHVAFEVGRIELQKVDTDVHTGWSVGAGKFAFSHSGYQVESRKSAIANGLAGTHFDVVRVGDIAFGETMLRKPIQQITTATGTHQQLDFSELTAAGRYVLRAGAHISKPFVVSDTAWLPSIYKSLNFYYGNRCGFDVPGVHGIDHLDWFATLGDKRLTMSGGWHDAGDLSQGVINTGEGSYAMFALAERLAAQGQHPVLVDRLIEEASWGLDWVLRVRFGGGYRVGFGAHNFWSNNIAGDGDDRFVEAKNNPNANYIAAAAGAIAARVLRTRDPARATEALRIARDDWAHAIVGIEGPSTWHTPAFAASRMELAGIGITASIELWHATHEAQYRDKAVELARIVMASQQVARVGSTMPLSGFFYTGPDRDTIFHQFHRAADQAPVVALTQLIDALPHHVDWMSWYATVVRYAEYQKQSSRVTAPYEVLPAYVYRLADSVQVPDSGGRYLESRKEYAEQVRAGTAMGDGWYLRTFPVWFQRRGNYGVLLSQAKGLSAASRMRGDREGLELATRQAEWVVGRNPFSQSTMYGEGYDWAQQYSVSSGDMVGTLPVGMQSRGTSDLPYYPSQNMYVYKEVWVHSNNRWLWLMEDLLPRYTLAAAANTFAFTSNTAPNGDVTLRLTLSGSGVRRISLRVDNLKLRVPNQATQSITLRTNEPITLTWTARRERPDAPWVAVVAEEGGVRRADQYGH</sequence>
<dbReference type="Proteomes" id="UP000002209">
    <property type="component" value="Chromosome"/>
</dbReference>